<gene>
    <name evidence="1" type="ORF">DCAF_LOCUS12633</name>
</gene>
<accession>A0AAV1RPC8</accession>
<keyword evidence="2" id="KW-1185">Reference proteome</keyword>
<reference evidence="1 2" key="1">
    <citation type="submission" date="2024-01" db="EMBL/GenBank/DDBJ databases">
        <authorList>
            <person name="Waweru B."/>
        </authorList>
    </citation>
    <scope>NUCLEOTIDE SEQUENCE [LARGE SCALE GENOMIC DNA]</scope>
</reference>
<proteinExistence type="predicted"/>
<comment type="caution">
    <text evidence="1">The sequence shown here is derived from an EMBL/GenBank/DDBJ whole genome shotgun (WGS) entry which is preliminary data.</text>
</comment>
<name>A0AAV1RPC8_9ROSI</name>
<dbReference type="EMBL" id="CAWUPB010001087">
    <property type="protein sequence ID" value="CAK7337596.1"/>
    <property type="molecule type" value="Genomic_DNA"/>
</dbReference>
<sequence>MAILERTLGVKELVLDPVIILWAAGGNCGNASWCKTTDYMLLMRSGNGVGNGLDKITSGISVALHRTTRFGGIDWTKWYASMSSGEELIGSNGTPDL</sequence>
<dbReference type="AlphaFoldDB" id="A0AAV1RPC8"/>
<organism evidence="1 2">
    <name type="scientific">Dovyalis caffra</name>
    <dbReference type="NCBI Taxonomy" id="77055"/>
    <lineage>
        <taxon>Eukaryota</taxon>
        <taxon>Viridiplantae</taxon>
        <taxon>Streptophyta</taxon>
        <taxon>Embryophyta</taxon>
        <taxon>Tracheophyta</taxon>
        <taxon>Spermatophyta</taxon>
        <taxon>Magnoliopsida</taxon>
        <taxon>eudicotyledons</taxon>
        <taxon>Gunneridae</taxon>
        <taxon>Pentapetalae</taxon>
        <taxon>rosids</taxon>
        <taxon>fabids</taxon>
        <taxon>Malpighiales</taxon>
        <taxon>Salicaceae</taxon>
        <taxon>Flacourtieae</taxon>
        <taxon>Dovyalis</taxon>
    </lineage>
</organism>
<protein>
    <submittedName>
        <fullName evidence="1">Uncharacterized protein</fullName>
    </submittedName>
</protein>
<evidence type="ECO:0000313" key="1">
    <source>
        <dbReference type="EMBL" id="CAK7337596.1"/>
    </source>
</evidence>
<evidence type="ECO:0000313" key="2">
    <source>
        <dbReference type="Proteomes" id="UP001314170"/>
    </source>
</evidence>
<dbReference type="Proteomes" id="UP001314170">
    <property type="component" value="Unassembled WGS sequence"/>
</dbReference>